<dbReference type="RefSeq" id="WP_007557321.1">
    <property type="nucleotide sequence ID" value="NC_022793.1"/>
</dbReference>
<dbReference type="AlphaFoldDB" id="U6B5A8"/>
<dbReference type="STRING" id="1261131.lam_757"/>
<gene>
    <name evidence="1" type="ORF">lam_757</name>
</gene>
<evidence type="ECO:0000313" key="1">
    <source>
        <dbReference type="EMBL" id="AHA28100.1"/>
    </source>
</evidence>
<protein>
    <submittedName>
        <fullName evidence="1">Uncharacterized protein</fullName>
    </submittedName>
</protein>
<accession>U6B5A8</accession>
<name>U6B5A8_9HYPH</name>
<proteinExistence type="predicted"/>
<evidence type="ECO:0000313" key="2">
    <source>
        <dbReference type="Proteomes" id="UP000017862"/>
    </source>
</evidence>
<dbReference type="EMBL" id="CP006604">
    <property type="protein sequence ID" value="AHA28100.1"/>
    <property type="molecule type" value="Genomic_DNA"/>
</dbReference>
<dbReference type="KEGG" id="lar:lam_757"/>
<dbReference type="HOGENOM" id="CLU_2506563_0_0_5"/>
<sequence>MSNYEIFFHLCSVVYIVYNEIRNRHTFSQVFDRVCDHFRSSRVYLITDVKSKESSSPDNASASVIKEEYRDPAVRYKFITNSKDP</sequence>
<reference evidence="1 2" key="1">
    <citation type="journal article" date="2014" name="Mol. Plant Microbe Interact.">
        <title>The complete genome sequence of Candidatus Liberibacter americanus, associated with citrus Huanglongbing.</title>
        <authorList>
            <person name="Wulff N.A."/>
            <person name="Zhang S."/>
            <person name="Setubal J.C."/>
            <person name="Almeida N.F."/>
            <person name="Martins E.C."/>
            <person name="Harakava R."/>
            <person name="Kumar D."/>
            <person name="Rangel L.T."/>
            <person name="Foissac X."/>
            <person name="Bove J."/>
            <person name="Gabriel D.W."/>
        </authorList>
    </citation>
    <scope>NUCLEOTIDE SEQUENCE [LARGE SCALE GENOMIC DNA]</scope>
    <source>
        <strain evidence="1 2">Sao Paulo</strain>
    </source>
</reference>
<organism evidence="1 2">
    <name type="scientific">Candidatus Liberibacter americanus str. Sao Paulo</name>
    <dbReference type="NCBI Taxonomy" id="1261131"/>
    <lineage>
        <taxon>Bacteria</taxon>
        <taxon>Pseudomonadati</taxon>
        <taxon>Pseudomonadota</taxon>
        <taxon>Alphaproteobacteria</taxon>
        <taxon>Hyphomicrobiales</taxon>
        <taxon>Rhizobiaceae</taxon>
        <taxon>Liberibacter</taxon>
    </lineage>
</organism>
<dbReference type="Proteomes" id="UP000017862">
    <property type="component" value="Chromosome"/>
</dbReference>
<keyword evidence="2" id="KW-1185">Reference proteome</keyword>